<gene>
    <name evidence="1" type="ORF">SDC9_176185</name>
</gene>
<proteinExistence type="predicted"/>
<reference evidence="1" key="1">
    <citation type="submission" date="2019-08" db="EMBL/GenBank/DDBJ databases">
        <authorList>
            <person name="Kucharzyk K."/>
            <person name="Murdoch R.W."/>
            <person name="Higgins S."/>
            <person name="Loffler F."/>
        </authorList>
    </citation>
    <scope>NUCLEOTIDE SEQUENCE</scope>
</reference>
<name>A0A645GR79_9ZZZZ</name>
<protein>
    <submittedName>
        <fullName evidence="1">Uncharacterized protein</fullName>
    </submittedName>
</protein>
<sequence>MFFRVKIQHEIQQGAFDFRPQPLQYRKTTLRESCAPLKIHDSERFSDFPVRLRLERERRNFSPFTDFDVIVFVPANGARFVGTVRNPQKQIIKRRVNFGDTGVDCLDAFTDDAHLFHEARGIFSGRSGLADLPGSLIALRLQLLGFNKERSFLSVKRQKRIDIHVVVAVCKKTLRFFDIASYPSDVKHVLSPSLHGTP</sequence>
<dbReference type="AlphaFoldDB" id="A0A645GR79"/>
<accession>A0A645GR79</accession>
<dbReference type="EMBL" id="VSSQ01079131">
    <property type="protein sequence ID" value="MPN28740.1"/>
    <property type="molecule type" value="Genomic_DNA"/>
</dbReference>
<organism evidence="1">
    <name type="scientific">bioreactor metagenome</name>
    <dbReference type="NCBI Taxonomy" id="1076179"/>
    <lineage>
        <taxon>unclassified sequences</taxon>
        <taxon>metagenomes</taxon>
        <taxon>ecological metagenomes</taxon>
    </lineage>
</organism>
<comment type="caution">
    <text evidence="1">The sequence shown here is derived from an EMBL/GenBank/DDBJ whole genome shotgun (WGS) entry which is preliminary data.</text>
</comment>
<evidence type="ECO:0000313" key="1">
    <source>
        <dbReference type="EMBL" id="MPN28740.1"/>
    </source>
</evidence>